<keyword evidence="4" id="KW-1185">Reference proteome</keyword>
<evidence type="ECO:0000256" key="2">
    <source>
        <dbReference type="SAM" id="SignalP"/>
    </source>
</evidence>
<gene>
    <name evidence="3" type="ORF">C2E21_1010</name>
</gene>
<organism evidence="3 4">
    <name type="scientific">Chlorella sorokiniana</name>
    <name type="common">Freshwater green alga</name>
    <dbReference type="NCBI Taxonomy" id="3076"/>
    <lineage>
        <taxon>Eukaryota</taxon>
        <taxon>Viridiplantae</taxon>
        <taxon>Chlorophyta</taxon>
        <taxon>core chlorophytes</taxon>
        <taxon>Trebouxiophyceae</taxon>
        <taxon>Chlorellales</taxon>
        <taxon>Chlorellaceae</taxon>
        <taxon>Chlorella clade</taxon>
        <taxon>Chlorella</taxon>
    </lineage>
</organism>
<evidence type="ECO:0000313" key="4">
    <source>
        <dbReference type="Proteomes" id="UP000239899"/>
    </source>
</evidence>
<reference evidence="3 4" key="1">
    <citation type="journal article" date="2018" name="Plant J.">
        <title>Genome sequences of Chlorella sorokiniana UTEX 1602 and Micractinium conductrix SAG 241.80: implications to maltose excretion by a green alga.</title>
        <authorList>
            <person name="Arriola M.B."/>
            <person name="Velmurugan N."/>
            <person name="Zhang Y."/>
            <person name="Plunkett M.H."/>
            <person name="Hondzo H."/>
            <person name="Barney B.M."/>
        </authorList>
    </citation>
    <scope>NUCLEOTIDE SEQUENCE [LARGE SCALE GENOMIC DNA]</scope>
    <source>
        <strain evidence="4">UTEX 1602</strain>
    </source>
</reference>
<feature type="region of interest" description="Disordered" evidence="1">
    <location>
        <begin position="293"/>
        <end position="319"/>
    </location>
</feature>
<feature type="signal peptide" evidence="2">
    <location>
        <begin position="1"/>
        <end position="18"/>
    </location>
</feature>
<sequence>MTLRAAALLLAAAVAATAFPAAHAAAAEAPGLLASLGTGAPAQANCTSPGPLASQWLEVTNLLNYTQWKSQPNEDLSTVPDPAPFPWSLSAEDTKAPGFYSVCISRSTSAPEDCEGDDCFVYTEEWDVEWVEFAKLDCFGAYPALGSTNFFNPTPAPGNISLVITEQCKNYYYSSDSGYPFFYSITDEWGNKWALQTAQSNLTTEAEWDANVAEAVFPPGWSQVEKVALNSTGQVHMPYMVDGKCVIPVLKDSLFNTWHAYTYPEGGLTSDNSLLTAVGTSCEPLDAQYTMKYGKQSSEESESADGAASAPTPAPATPASAAAVDRAPAVVLGALAAAAAALLF</sequence>
<accession>A0A2P6U2H2</accession>
<feature type="chain" id="PRO_5015156276" evidence="2">
    <location>
        <begin position="19"/>
        <end position="344"/>
    </location>
</feature>
<keyword evidence="2" id="KW-0732">Signal</keyword>
<dbReference type="EMBL" id="LHPG02000002">
    <property type="protein sequence ID" value="PRW60508.1"/>
    <property type="molecule type" value="Genomic_DNA"/>
</dbReference>
<feature type="compositionally biased region" description="Low complexity" evidence="1">
    <location>
        <begin position="304"/>
        <end position="319"/>
    </location>
</feature>
<name>A0A2P6U2H2_CHLSO</name>
<comment type="caution">
    <text evidence="3">The sequence shown here is derived from an EMBL/GenBank/DDBJ whole genome shotgun (WGS) entry which is preliminary data.</text>
</comment>
<evidence type="ECO:0000313" key="3">
    <source>
        <dbReference type="EMBL" id="PRW60508.1"/>
    </source>
</evidence>
<evidence type="ECO:0000256" key="1">
    <source>
        <dbReference type="SAM" id="MobiDB-lite"/>
    </source>
</evidence>
<dbReference type="AlphaFoldDB" id="A0A2P6U2H2"/>
<protein>
    <submittedName>
        <fullName evidence="3">Uncharacterized protein</fullName>
    </submittedName>
</protein>
<dbReference type="OrthoDB" id="509832at2759"/>
<dbReference type="Proteomes" id="UP000239899">
    <property type="component" value="Unassembled WGS sequence"/>
</dbReference>
<proteinExistence type="predicted"/>